<protein>
    <submittedName>
        <fullName evidence="2">Uncharacterized protein</fullName>
    </submittedName>
</protein>
<gene>
    <name evidence="2" type="ORF">BKCO1_2000176</name>
</gene>
<dbReference type="RefSeq" id="XP_020134748.1">
    <property type="nucleotide sequence ID" value="XM_020272370.1"/>
</dbReference>
<dbReference type="OrthoDB" id="4753113at2759"/>
<sequence>MPHSKVPGGQAPSDKFLKQQAQSHGLGADNAPAHKEGGAPGDAPVAGDSYTSNVGVGADATNVPGEQGDVGQKINERPAQ</sequence>
<reference evidence="2 3" key="1">
    <citation type="submission" date="2016-10" db="EMBL/GenBank/DDBJ databases">
        <title>Proteomics and genomics reveal pathogen-plant mechanisms compatible with a hemibiotrophic lifestyle of Diplodia corticola.</title>
        <authorList>
            <person name="Fernandes I."/>
            <person name="De Jonge R."/>
            <person name="Van De Peer Y."/>
            <person name="Devreese B."/>
            <person name="Alves A."/>
            <person name="Esteves A.C."/>
        </authorList>
    </citation>
    <scope>NUCLEOTIDE SEQUENCE [LARGE SCALE GENOMIC DNA]</scope>
    <source>
        <strain evidence="2 3">CBS 112549</strain>
    </source>
</reference>
<dbReference type="Proteomes" id="UP000183809">
    <property type="component" value="Unassembled WGS sequence"/>
</dbReference>
<evidence type="ECO:0000313" key="2">
    <source>
        <dbReference type="EMBL" id="OJD39761.1"/>
    </source>
</evidence>
<evidence type="ECO:0000256" key="1">
    <source>
        <dbReference type="SAM" id="MobiDB-lite"/>
    </source>
</evidence>
<proteinExistence type="predicted"/>
<evidence type="ECO:0000313" key="3">
    <source>
        <dbReference type="Proteomes" id="UP000183809"/>
    </source>
</evidence>
<keyword evidence="3" id="KW-1185">Reference proteome</keyword>
<feature type="region of interest" description="Disordered" evidence="1">
    <location>
        <begin position="1"/>
        <end position="80"/>
    </location>
</feature>
<dbReference type="EMBL" id="MNUE01000002">
    <property type="protein sequence ID" value="OJD39761.1"/>
    <property type="molecule type" value="Genomic_DNA"/>
</dbReference>
<comment type="caution">
    <text evidence="2">The sequence shown here is derived from an EMBL/GenBank/DDBJ whole genome shotgun (WGS) entry which is preliminary data.</text>
</comment>
<organism evidence="2 3">
    <name type="scientific">Diplodia corticola</name>
    <dbReference type="NCBI Taxonomy" id="236234"/>
    <lineage>
        <taxon>Eukaryota</taxon>
        <taxon>Fungi</taxon>
        <taxon>Dikarya</taxon>
        <taxon>Ascomycota</taxon>
        <taxon>Pezizomycotina</taxon>
        <taxon>Dothideomycetes</taxon>
        <taxon>Dothideomycetes incertae sedis</taxon>
        <taxon>Botryosphaeriales</taxon>
        <taxon>Botryosphaeriaceae</taxon>
        <taxon>Diplodia</taxon>
    </lineage>
</organism>
<name>A0A1J9RH53_9PEZI</name>
<accession>A0A1J9RH53</accession>
<dbReference type="GeneID" id="31012629"/>
<dbReference type="AlphaFoldDB" id="A0A1J9RH53"/>